<dbReference type="EMBL" id="KK088412">
    <property type="protein sequence ID" value="EYE99002.1"/>
    <property type="molecule type" value="Genomic_DNA"/>
</dbReference>
<organism evidence="2 3">
    <name type="scientific">Aspergillus ruber (strain CBS 135680)</name>
    <dbReference type="NCBI Taxonomy" id="1388766"/>
    <lineage>
        <taxon>Eukaryota</taxon>
        <taxon>Fungi</taxon>
        <taxon>Dikarya</taxon>
        <taxon>Ascomycota</taxon>
        <taxon>Pezizomycotina</taxon>
        <taxon>Eurotiomycetes</taxon>
        <taxon>Eurotiomycetidae</taxon>
        <taxon>Eurotiales</taxon>
        <taxon>Aspergillaceae</taxon>
        <taxon>Aspergillus</taxon>
        <taxon>Aspergillus subgen. Aspergillus</taxon>
    </lineage>
</organism>
<dbReference type="RefSeq" id="XP_040642690.1">
    <property type="nucleotide sequence ID" value="XM_040779911.1"/>
</dbReference>
<keyword evidence="1" id="KW-1133">Transmembrane helix</keyword>
<keyword evidence="3" id="KW-1185">Reference proteome</keyword>
<reference evidence="3" key="1">
    <citation type="journal article" date="2014" name="Nat. Commun.">
        <title>Genomic adaptations of the halophilic Dead Sea filamentous fungus Eurotium rubrum.</title>
        <authorList>
            <person name="Kis-Papo T."/>
            <person name="Weig A.R."/>
            <person name="Riley R."/>
            <person name="Persoh D."/>
            <person name="Salamov A."/>
            <person name="Sun H."/>
            <person name="Lipzen A."/>
            <person name="Wasser S.P."/>
            <person name="Rambold G."/>
            <person name="Grigoriev I.V."/>
            <person name="Nevo E."/>
        </authorList>
    </citation>
    <scope>NUCLEOTIDE SEQUENCE [LARGE SCALE GENOMIC DNA]</scope>
    <source>
        <strain evidence="3">CBS 135680</strain>
    </source>
</reference>
<evidence type="ECO:0000313" key="2">
    <source>
        <dbReference type="EMBL" id="EYE99002.1"/>
    </source>
</evidence>
<evidence type="ECO:0000313" key="3">
    <source>
        <dbReference type="Proteomes" id="UP000019804"/>
    </source>
</evidence>
<sequence length="195" mass="21765">MAFSAARATANIDTLLRFVIEILFDFFIMAFINGLRTIAHSFTRILTEKTTGASVVAENAQYLLRKANAKGKQWDIAVEQGGHPVSHDTEGRSGCASEKQEYPFYIQVRQEAKQEQLVGNIVCMFHSAIINKPGAFSENRSSQNGKIWSFYDERSCQDDFHGGQPSSNYGYIPENFIGQLLAECVFMSLSITTTT</sequence>
<proteinExistence type="predicted"/>
<accession>A0A017SPY1</accession>
<evidence type="ECO:0000256" key="1">
    <source>
        <dbReference type="SAM" id="Phobius"/>
    </source>
</evidence>
<keyword evidence="1" id="KW-0472">Membrane</keyword>
<dbReference type="OrthoDB" id="5418029at2759"/>
<name>A0A017SPY1_ASPRC</name>
<protein>
    <submittedName>
        <fullName evidence="2">Uncharacterized protein</fullName>
    </submittedName>
</protein>
<gene>
    <name evidence="2" type="ORF">EURHEDRAFT_399305</name>
</gene>
<feature type="transmembrane region" description="Helical" evidence="1">
    <location>
        <begin position="15"/>
        <end position="35"/>
    </location>
</feature>
<dbReference type="AlphaFoldDB" id="A0A017SPY1"/>
<keyword evidence="1" id="KW-0812">Transmembrane</keyword>
<dbReference type="HOGENOM" id="CLU_1396021_0_0_1"/>
<dbReference type="Proteomes" id="UP000019804">
    <property type="component" value="Unassembled WGS sequence"/>
</dbReference>
<dbReference type="GeneID" id="63695035"/>